<dbReference type="AlphaFoldDB" id="A0A7I9YLE1"/>
<dbReference type="Proteomes" id="UP000465360">
    <property type="component" value="Unassembled WGS sequence"/>
</dbReference>
<keyword evidence="3" id="KW-1185">Reference proteome</keyword>
<dbReference type="EMBL" id="BLKZ01000001">
    <property type="protein sequence ID" value="GFG89504.1"/>
    <property type="molecule type" value="Genomic_DNA"/>
</dbReference>
<sequence length="265" mass="29161">MTEMTAANHAGTLPQLNELSHCVTCDMEQRYRRGGGTQTETRHRDARRECLPALAFPLMPLIEWLGTIPEGIWGGIIGVAGAQLLTWVRERRRNRDAYRAPQRDAIATIITGADTMKVALSDALEHMGVGGRQTSDDAAAQSLNNFLTALLALDQKFAVGRLTIVDGPCRDKMITAYLEYSKLRDFANKKLPPSRAGFTEFLRRMSETSNALDKTIGELVDLAEARLRPSRPMLSKRSTLSVATNRGHSAGDDGDGETKAPQPQR</sequence>
<name>A0A7I9YLE1_MYCBU</name>
<reference evidence="2 3" key="1">
    <citation type="journal article" date="2019" name="Emerg. Microbes Infect.">
        <title>Comprehensive subspecies identification of 175 nontuberculous mycobacteria species based on 7547 genomic profiles.</title>
        <authorList>
            <person name="Matsumoto Y."/>
            <person name="Kinjo T."/>
            <person name="Motooka D."/>
            <person name="Nabeya D."/>
            <person name="Jung N."/>
            <person name="Uechi K."/>
            <person name="Horii T."/>
            <person name="Iida T."/>
            <person name="Fujita J."/>
            <person name="Nakamura S."/>
        </authorList>
    </citation>
    <scope>NUCLEOTIDE SEQUENCE [LARGE SCALE GENOMIC DNA]</scope>
    <source>
        <strain evidence="2 3">JCM 30725</strain>
    </source>
</reference>
<feature type="region of interest" description="Disordered" evidence="1">
    <location>
        <begin position="231"/>
        <end position="265"/>
    </location>
</feature>
<evidence type="ECO:0000256" key="1">
    <source>
        <dbReference type="SAM" id="MobiDB-lite"/>
    </source>
</evidence>
<accession>A0A7I9YLE1</accession>
<evidence type="ECO:0000313" key="3">
    <source>
        <dbReference type="Proteomes" id="UP000465360"/>
    </source>
</evidence>
<comment type="caution">
    <text evidence="2">The sequence shown here is derived from an EMBL/GenBank/DDBJ whole genome shotgun (WGS) entry which is preliminary data.</text>
</comment>
<feature type="compositionally biased region" description="Polar residues" evidence="1">
    <location>
        <begin position="236"/>
        <end position="247"/>
    </location>
</feature>
<evidence type="ECO:0000313" key="2">
    <source>
        <dbReference type="EMBL" id="GFG89504.1"/>
    </source>
</evidence>
<gene>
    <name evidence="2" type="ORF">MBOU_15460</name>
</gene>
<proteinExistence type="predicted"/>
<protein>
    <submittedName>
        <fullName evidence="2">Uncharacterized protein</fullName>
    </submittedName>
</protein>
<organism evidence="2 3">
    <name type="scientific">Mycobacterium bourgelatii</name>
    <dbReference type="NCBI Taxonomy" id="1273442"/>
    <lineage>
        <taxon>Bacteria</taxon>
        <taxon>Bacillati</taxon>
        <taxon>Actinomycetota</taxon>
        <taxon>Actinomycetes</taxon>
        <taxon>Mycobacteriales</taxon>
        <taxon>Mycobacteriaceae</taxon>
        <taxon>Mycobacterium</taxon>
    </lineage>
</organism>